<proteinExistence type="inferred from homology"/>
<dbReference type="GO" id="GO:0051224">
    <property type="term" value="P:negative regulation of protein transport"/>
    <property type="evidence" value="ECO:0007669"/>
    <property type="project" value="UniProtKB-UniRule"/>
</dbReference>
<comment type="subcellular location">
    <subcellularLocation>
        <location evidence="1 4">Cytoplasm</location>
    </subcellularLocation>
</comment>
<dbReference type="Pfam" id="PF03927">
    <property type="entry name" value="NapD"/>
    <property type="match status" value="1"/>
</dbReference>
<reference evidence="5 6" key="1">
    <citation type="submission" date="2019-07" db="EMBL/GenBank/DDBJ databases">
        <title>Luteimonas sp. YD-1 nov., isolated from acidic soil.</title>
        <authorList>
            <person name="Zhou J."/>
        </authorList>
    </citation>
    <scope>NUCLEOTIDE SEQUENCE [LARGE SCALE GENOMIC DNA]</scope>
    <source>
        <strain evidence="5 6">YD-1</strain>
    </source>
</reference>
<dbReference type="InterPro" id="IPR005623">
    <property type="entry name" value="Chaperone_NapD_NO3_reduct"/>
</dbReference>
<dbReference type="PANTHER" id="PTHR38603">
    <property type="entry name" value="CHAPERONE NAPD"/>
    <property type="match status" value="1"/>
</dbReference>
<evidence type="ECO:0000256" key="1">
    <source>
        <dbReference type="ARBA" id="ARBA00004496"/>
    </source>
</evidence>
<accession>A0A5C5U7V6</accession>
<comment type="subunit">
    <text evidence="4">Interacts with the cytoplasmic NapA precursor.</text>
</comment>
<comment type="caution">
    <text evidence="5">The sequence shown here is derived from an EMBL/GenBank/DDBJ whole genome shotgun (WGS) entry which is preliminary data.</text>
</comment>
<dbReference type="EMBL" id="VOHE01000001">
    <property type="protein sequence ID" value="TWT22016.1"/>
    <property type="molecule type" value="Genomic_DNA"/>
</dbReference>
<sequence length="115" mass="11763">MRCGVGRHGRTGGSGVAETAREWHVASLVVRHSQAAAPALAEAVAAASGLELALQDATRSVLLQECDSTAALMDSIGLIEAVPGVHAVNLVYHHIETQPPARSAQAAAPTQEPPG</sequence>
<dbReference type="HAMAP" id="MF_02200">
    <property type="entry name" value="NapD"/>
    <property type="match status" value="1"/>
</dbReference>
<evidence type="ECO:0000313" key="5">
    <source>
        <dbReference type="EMBL" id="TWT22016.1"/>
    </source>
</evidence>
<dbReference type="Proteomes" id="UP000315949">
    <property type="component" value="Unassembled WGS sequence"/>
</dbReference>
<comment type="function">
    <text evidence="4">Chaperone for NapA, the catalytic subunit of the periplasmic nitrate reductase. It binds directly and specifically to the twin-arginine signal peptide of NapA, preventing premature interaction with the Tat translocase and premature export.</text>
</comment>
<evidence type="ECO:0000256" key="3">
    <source>
        <dbReference type="ARBA" id="ARBA00023186"/>
    </source>
</evidence>
<name>A0A5C5U7V6_9GAMM</name>
<keyword evidence="2 4" id="KW-0963">Cytoplasm</keyword>
<organism evidence="5 6">
    <name type="scientific">Luteimonas wenzhouensis</name>
    <dbReference type="NCBI Taxonomy" id="2599615"/>
    <lineage>
        <taxon>Bacteria</taxon>
        <taxon>Pseudomonadati</taxon>
        <taxon>Pseudomonadota</taxon>
        <taxon>Gammaproteobacteria</taxon>
        <taxon>Lysobacterales</taxon>
        <taxon>Lysobacteraceae</taxon>
        <taxon>Luteimonas</taxon>
    </lineage>
</organism>
<dbReference type="OrthoDB" id="5770785at2"/>
<gene>
    <name evidence="4" type="primary">napD</name>
    <name evidence="5" type="ORF">FQY79_02545</name>
</gene>
<keyword evidence="6" id="KW-1185">Reference proteome</keyword>
<comment type="similarity">
    <text evidence="4">Belongs to the NapD family.</text>
</comment>
<dbReference type="GO" id="GO:0005737">
    <property type="term" value="C:cytoplasm"/>
    <property type="evidence" value="ECO:0007669"/>
    <property type="project" value="UniProtKB-SubCell"/>
</dbReference>
<dbReference type="Gene3D" id="3.30.70.920">
    <property type="match status" value="1"/>
</dbReference>
<evidence type="ECO:0000256" key="4">
    <source>
        <dbReference type="HAMAP-Rule" id="MF_02200"/>
    </source>
</evidence>
<evidence type="ECO:0000313" key="6">
    <source>
        <dbReference type="Proteomes" id="UP000315949"/>
    </source>
</evidence>
<protein>
    <recommendedName>
        <fullName evidence="4">Chaperone NapD</fullName>
    </recommendedName>
    <alternativeName>
        <fullName evidence="4">NapA signal peptide-binding chaperone NapD</fullName>
    </alternativeName>
</protein>
<evidence type="ECO:0000256" key="2">
    <source>
        <dbReference type="ARBA" id="ARBA00022490"/>
    </source>
</evidence>
<keyword evidence="3 4" id="KW-0143">Chaperone</keyword>
<dbReference type="PANTHER" id="PTHR38603:SF1">
    <property type="entry name" value="CHAPERONE NAPD"/>
    <property type="match status" value="1"/>
</dbReference>
<dbReference type="AlphaFoldDB" id="A0A5C5U7V6"/>
<dbReference type="GO" id="GO:0005048">
    <property type="term" value="F:signal sequence binding"/>
    <property type="evidence" value="ECO:0007669"/>
    <property type="project" value="UniProtKB-UniRule"/>
</dbReference>